<proteinExistence type="predicted"/>
<dbReference type="Proteomes" id="UP000617145">
    <property type="component" value="Unassembled WGS sequence"/>
</dbReference>
<sequence>MGSKIFLLDSHDDGSGRLTLTTRGGGAGIRRLSCDLTPGDLQQLVLFSEANDIRHSLGDPQPAEVALDGLTVRHDPARDEVTLIRQSGFNEQSAQVATALFRDELAGAVDLCLTLAAASKHGELLREMIAEAPLPAPAGLTPDETEAVQHRLREIALMLLAQTASERGSDLGKLLRAKKSREAARAEVEGFVTALAAGLLPRQGAEA</sequence>
<protein>
    <submittedName>
        <fullName evidence="1">Uncharacterized protein</fullName>
    </submittedName>
</protein>
<dbReference type="RefSeq" id="WP_188791941.1">
    <property type="nucleotide sequence ID" value="NZ_BMJV01000010.1"/>
</dbReference>
<name>A0A8J2ZN20_9RHOB</name>
<keyword evidence="2" id="KW-1185">Reference proteome</keyword>
<evidence type="ECO:0000313" key="1">
    <source>
        <dbReference type="EMBL" id="GGG84871.1"/>
    </source>
</evidence>
<gene>
    <name evidence="1" type="ORF">GCM10011415_38770</name>
</gene>
<evidence type="ECO:0000313" key="2">
    <source>
        <dbReference type="Proteomes" id="UP000617145"/>
    </source>
</evidence>
<accession>A0A8J2ZN20</accession>
<reference evidence="1" key="1">
    <citation type="journal article" date="2014" name="Int. J. Syst. Evol. Microbiol.">
        <title>Complete genome sequence of Corynebacterium casei LMG S-19264T (=DSM 44701T), isolated from a smear-ripened cheese.</title>
        <authorList>
            <consortium name="US DOE Joint Genome Institute (JGI-PGF)"/>
            <person name="Walter F."/>
            <person name="Albersmeier A."/>
            <person name="Kalinowski J."/>
            <person name="Ruckert C."/>
        </authorList>
    </citation>
    <scope>NUCLEOTIDE SEQUENCE</scope>
    <source>
        <strain evidence="1">CGMCC 1.15762</strain>
    </source>
</reference>
<dbReference type="AlphaFoldDB" id="A0A8J2ZN20"/>
<reference evidence="1" key="2">
    <citation type="submission" date="2020-09" db="EMBL/GenBank/DDBJ databases">
        <authorList>
            <person name="Sun Q."/>
            <person name="Zhou Y."/>
        </authorList>
    </citation>
    <scope>NUCLEOTIDE SEQUENCE</scope>
    <source>
        <strain evidence="1">CGMCC 1.15762</strain>
    </source>
</reference>
<organism evidence="1 2">
    <name type="scientific">Salipiger pallidus</name>
    <dbReference type="NCBI Taxonomy" id="1775170"/>
    <lineage>
        <taxon>Bacteria</taxon>
        <taxon>Pseudomonadati</taxon>
        <taxon>Pseudomonadota</taxon>
        <taxon>Alphaproteobacteria</taxon>
        <taxon>Rhodobacterales</taxon>
        <taxon>Roseobacteraceae</taxon>
        <taxon>Salipiger</taxon>
    </lineage>
</organism>
<comment type="caution">
    <text evidence="1">The sequence shown here is derived from an EMBL/GenBank/DDBJ whole genome shotgun (WGS) entry which is preliminary data.</text>
</comment>
<dbReference type="EMBL" id="BMJV01000010">
    <property type="protein sequence ID" value="GGG84871.1"/>
    <property type="molecule type" value="Genomic_DNA"/>
</dbReference>